<dbReference type="EMBL" id="MLBY01000005">
    <property type="protein sequence ID" value="MEE7459617.1"/>
    <property type="molecule type" value="Genomic_DNA"/>
</dbReference>
<dbReference type="GO" id="GO:0008959">
    <property type="term" value="F:phosphate acetyltransferase activity"/>
    <property type="evidence" value="ECO:0007669"/>
    <property type="project" value="UniProtKB-EC"/>
</dbReference>
<dbReference type="NCBIfam" id="NF006045">
    <property type="entry name" value="PRK08190.1"/>
    <property type="match status" value="1"/>
</dbReference>
<dbReference type="InterPro" id="IPR002505">
    <property type="entry name" value="PTA_PTB"/>
</dbReference>
<evidence type="ECO:0000256" key="2">
    <source>
        <dbReference type="ARBA" id="ARBA00023315"/>
    </source>
</evidence>
<dbReference type="PANTHER" id="PTHR43356:SF2">
    <property type="entry name" value="PHOSPHATE ACETYLTRANSFERASE"/>
    <property type="match status" value="1"/>
</dbReference>
<dbReference type="Proteomes" id="UP001349262">
    <property type="component" value="Unassembled WGS sequence"/>
</dbReference>
<keyword evidence="6" id="KW-1185">Reference proteome</keyword>
<feature type="compositionally biased region" description="Low complexity" evidence="3">
    <location>
        <begin position="25"/>
        <end position="34"/>
    </location>
</feature>
<dbReference type="EC" id="2.3.1.8" evidence="5"/>
<sequence>MRGAGTRRRARTRGDAPPRDRPARSTRPTRPTGSILPRRPRSALIHLKGPRLARSHRLPRAMPLRGCGGSTPPPPGQDSIAGDTHPEPVMTRPASTALAGIRRPLVGLVAERGQGLDPIRMAVIHPCDAVSFVGAIKAWEAGLIEPVLVGPEAKIRAVAGSVGVGLDGIEIVDAPHSHAAAEAAVALAAACEVAALMKGALHTGEVMAAALRKGPGLRTERRMSHVYALDVSHHPRPLFVTDTGVNIVPSLDDKRDIVQNAIDLCHALGMAEPKVAVLSAIETITPRIASTLDAAALCKMAERDQITGGIVDGPLALDNAVSGLAAATKHIVSPVAGQADVLVAPDLVSGNMLAKQLIYLAGADAAGLILGARVPIVLTSRSDGEEARVLSCAIAQLLAHHRSRLA</sequence>
<feature type="compositionally biased region" description="Basic residues" evidence="3">
    <location>
        <begin position="1"/>
        <end position="11"/>
    </location>
</feature>
<dbReference type="InterPro" id="IPR050500">
    <property type="entry name" value="Phos_Acetyltrans/Butyryltrans"/>
</dbReference>
<evidence type="ECO:0000256" key="3">
    <source>
        <dbReference type="SAM" id="MobiDB-lite"/>
    </source>
</evidence>
<gene>
    <name evidence="5" type="ORF">MRSR164_23355</name>
</gene>
<dbReference type="PANTHER" id="PTHR43356">
    <property type="entry name" value="PHOSPHATE ACETYLTRANSFERASE"/>
    <property type="match status" value="1"/>
</dbReference>
<proteinExistence type="predicted"/>
<dbReference type="Gene3D" id="3.40.718.10">
    <property type="entry name" value="Isopropylmalate Dehydrogenase"/>
    <property type="match status" value="1"/>
</dbReference>
<name>A0ABU7TH99_9HYPH</name>
<dbReference type="SUPFAM" id="SSF53659">
    <property type="entry name" value="Isocitrate/Isopropylmalate dehydrogenase-like"/>
    <property type="match status" value="1"/>
</dbReference>
<evidence type="ECO:0000313" key="6">
    <source>
        <dbReference type="Proteomes" id="UP001349262"/>
    </source>
</evidence>
<reference evidence="5 6" key="1">
    <citation type="journal article" date="2012" name="Genet. Mol. Biol.">
        <title>Analysis of 16S rRNA and mxaF genes revealing insights into Methylobacterium niche-specific plant association.</title>
        <authorList>
            <person name="Dourado M.N."/>
            <person name="Andreote F.D."/>
            <person name="Dini-Andreote F."/>
            <person name="Conti R."/>
            <person name="Araujo J.M."/>
            <person name="Araujo W.L."/>
        </authorList>
    </citation>
    <scope>NUCLEOTIDE SEQUENCE [LARGE SCALE GENOMIC DNA]</scope>
    <source>
        <strain evidence="5 6">SR1.6/4</strain>
    </source>
</reference>
<feature type="region of interest" description="Disordered" evidence="3">
    <location>
        <begin position="1"/>
        <end position="89"/>
    </location>
</feature>
<feature type="compositionally biased region" description="Basic residues" evidence="3">
    <location>
        <begin position="48"/>
        <end position="59"/>
    </location>
</feature>
<dbReference type="Pfam" id="PF01515">
    <property type="entry name" value="PTA_PTB"/>
    <property type="match status" value="1"/>
</dbReference>
<evidence type="ECO:0000256" key="1">
    <source>
        <dbReference type="ARBA" id="ARBA00022679"/>
    </source>
</evidence>
<accession>A0ABU7TH99</accession>
<keyword evidence="1 5" id="KW-0808">Transferase</keyword>
<organism evidence="5 6">
    <name type="scientific">Methylobacterium radiotolerans</name>
    <dbReference type="NCBI Taxonomy" id="31998"/>
    <lineage>
        <taxon>Bacteria</taxon>
        <taxon>Pseudomonadati</taxon>
        <taxon>Pseudomonadota</taxon>
        <taxon>Alphaproteobacteria</taxon>
        <taxon>Hyphomicrobiales</taxon>
        <taxon>Methylobacteriaceae</taxon>
        <taxon>Methylobacterium</taxon>
    </lineage>
</organism>
<protein>
    <submittedName>
        <fullName evidence="5">Phosphate acetyltransferase</fullName>
        <ecNumber evidence="5">2.3.1.8</ecNumber>
    </submittedName>
</protein>
<dbReference type="NCBIfam" id="NF008852">
    <property type="entry name" value="PRK11890.1"/>
    <property type="match status" value="1"/>
</dbReference>
<keyword evidence="2 5" id="KW-0012">Acyltransferase</keyword>
<feature type="compositionally biased region" description="Basic and acidic residues" evidence="3">
    <location>
        <begin position="12"/>
        <end position="23"/>
    </location>
</feature>
<evidence type="ECO:0000313" key="5">
    <source>
        <dbReference type="EMBL" id="MEE7459617.1"/>
    </source>
</evidence>
<comment type="caution">
    <text evidence="5">The sequence shown here is derived from an EMBL/GenBank/DDBJ whole genome shotgun (WGS) entry which is preliminary data.</text>
</comment>
<evidence type="ECO:0000259" key="4">
    <source>
        <dbReference type="Pfam" id="PF01515"/>
    </source>
</evidence>
<feature type="domain" description="Phosphate acetyl/butaryl transferase" evidence="4">
    <location>
        <begin position="182"/>
        <end position="395"/>
    </location>
</feature>